<dbReference type="AlphaFoldDB" id="A0AAE1BVI4"/>
<reference evidence="1" key="1">
    <citation type="submission" date="2023-10" db="EMBL/GenBank/DDBJ databases">
        <title>Genome assemblies of two species of porcelain crab, Petrolisthes cinctipes and Petrolisthes manimaculis (Anomura: Porcellanidae).</title>
        <authorList>
            <person name="Angst P."/>
        </authorList>
    </citation>
    <scope>NUCLEOTIDE SEQUENCE</scope>
    <source>
        <strain evidence="1">PB745_01</strain>
        <tissue evidence="1">Gill</tissue>
    </source>
</reference>
<name>A0AAE1BVI4_PETCI</name>
<protein>
    <submittedName>
        <fullName evidence="1">Uncharacterized protein</fullName>
    </submittedName>
</protein>
<dbReference type="EMBL" id="JAWQEG010005660">
    <property type="protein sequence ID" value="KAK3857223.1"/>
    <property type="molecule type" value="Genomic_DNA"/>
</dbReference>
<evidence type="ECO:0000313" key="1">
    <source>
        <dbReference type="EMBL" id="KAK3857223.1"/>
    </source>
</evidence>
<sequence length="86" mass="9384">MNNEPFSILPSLNQATNETTPLTCLPHLASLQRSEPTRVLDPLHNTYTLNDPLTPSPSIDHLDTLTTTTLTPLPSTTLTPLLPRLG</sequence>
<dbReference type="Proteomes" id="UP001286313">
    <property type="component" value="Unassembled WGS sequence"/>
</dbReference>
<evidence type="ECO:0000313" key="2">
    <source>
        <dbReference type="Proteomes" id="UP001286313"/>
    </source>
</evidence>
<proteinExistence type="predicted"/>
<organism evidence="1 2">
    <name type="scientific">Petrolisthes cinctipes</name>
    <name type="common">Flat porcelain crab</name>
    <dbReference type="NCBI Taxonomy" id="88211"/>
    <lineage>
        <taxon>Eukaryota</taxon>
        <taxon>Metazoa</taxon>
        <taxon>Ecdysozoa</taxon>
        <taxon>Arthropoda</taxon>
        <taxon>Crustacea</taxon>
        <taxon>Multicrustacea</taxon>
        <taxon>Malacostraca</taxon>
        <taxon>Eumalacostraca</taxon>
        <taxon>Eucarida</taxon>
        <taxon>Decapoda</taxon>
        <taxon>Pleocyemata</taxon>
        <taxon>Anomura</taxon>
        <taxon>Galatheoidea</taxon>
        <taxon>Porcellanidae</taxon>
        <taxon>Petrolisthes</taxon>
    </lineage>
</organism>
<keyword evidence="2" id="KW-1185">Reference proteome</keyword>
<accession>A0AAE1BVI4</accession>
<comment type="caution">
    <text evidence="1">The sequence shown here is derived from an EMBL/GenBank/DDBJ whole genome shotgun (WGS) entry which is preliminary data.</text>
</comment>
<gene>
    <name evidence="1" type="ORF">Pcinc_036506</name>
</gene>